<dbReference type="Proteomes" id="UP000681027">
    <property type="component" value="Unassembled WGS sequence"/>
</dbReference>
<dbReference type="SUPFAM" id="SSF109854">
    <property type="entry name" value="DinB/YfiT-like putative metalloenzymes"/>
    <property type="match status" value="1"/>
</dbReference>
<keyword evidence="3" id="KW-1185">Reference proteome</keyword>
<dbReference type="Pfam" id="PF12867">
    <property type="entry name" value="DinB_2"/>
    <property type="match status" value="1"/>
</dbReference>
<feature type="domain" description="DinB-like" evidence="1">
    <location>
        <begin position="19"/>
        <end position="146"/>
    </location>
</feature>
<evidence type="ECO:0000313" key="3">
    <source>
        <dbReference type="Proteomes" id="UP000681027"/>
    </source>
</evidence>
<reference evidence="2 3" key="1">
    <citation type="submission" date="2021-05" db="EMBL/GenBank/DDBJ databases">
        <title>Novel Bacillus species.</title>
        <authorList>
            <person name="Liu G."/>
        </authorList>
    </citation>
    <scope>NUCLEOTIDE SEQUENCE [LARGE SCALE GENOMIC DNA]</scope>
    <source>
        <strain evidence="2 3">FJAT-49705</strain>
    </source>
</reference>
<comment type="caution">
    <text evidence="2">The sequence shown here is derived from an EMBL/GenBank/DDBJ whole genome shotgun (WGS) entry which is preliminary data.</text>
</comment>
<dbReference type="InterPro" id="IPR024775">
    <property type="entry name" value="DinB-like"/>
</dbReference>
<protein>
    <submittedName>
        <fullName evidence="2">DinB family protein</fullName>
    </submittedName>
</protein>
<name>A0ABS5NMM2_9BACI</name>
<evidence type="ECO:0000259" key="1">
    <source>
        <dbReference type="Pfam" id="PF12867"/>
    </source>
</evidence>
<dbReference type="EMBL" id="JAGYPM010000001">
    <property type="protein sequence ID" value="MBS4189028.1"/>
    <property type="molecule type" value="Genomic_DNA"/>
</dbReference>
<proteinExistence type="predicted"/>
<dbReference type="RefSeq" id="WP_213100511.1">
    <property type="nucleotide sequence ID" value="NZ_JAGYPM010000001.1"/>
</dbReference>
<gene>
    <name evidence="2" type="ORF">KHA94_02205</name>
</gene>
<dbReference type="InterPro" id="IPR034660">
    <property type="entry name" value="DinB/YfiT-like"/>
</dbReference>
<evidence type="ECO:0000313" key="2">
    <source>
        <dbReference type="EMBL" id="MBS4189028.1"/>
    </source>
</evidence>
<sequence>MKIQEIRNHYELFSEWLQSLKQLEIGYWSQPLDEGNWSIGAVISHFLFWDKYSIEKRFPYFDEGARLDRFPDFQSVNDKAEEYAKKVSKNELIDELLKIRNQYLSMLSEITEEKLETSFFIGDHELSIKDYFVDFVEHDIHHQKQVIQAIETMAAKN</sequence>
<organism evidence="2 3">
    <name type="scientific">Cytobacillus citreus</name>
    <dbReference type="NCBI Taxonomy" id="2833586"/>
    <lineage>
        <taxon>Bacteria</taxon>
        <taxon>Bacillati</taxon>
        <taxon>Bacillota</taxon>
        <taxon>Bacilli</taxon>
        <taxon>Bacillales</taxon>
        <taxon>Bacillaceae</taxon>
        <taxon>Cytobacillus</taxon>
    </lineage>
</organism>
<dbReference type="Gene3D" id="1.20.120.450">
    <property type="entry name" value="dinb family like domain"/>
    <property type="match status" value="1"/>
</dbReference>
<accession>A0ABS5NMM2</accession>